<dbReference type="Proteomes" id="UP000321307">
    <property type="component" value="Unassembled WGS sequence"/>
</dbReference>
<protein>
    <recommendedName>
        <fullName evidence="1">Anti-sigma K factor RskA C-terminal domain-containing protein</fullName>
    </recommendedName>
</protein>
<evidence type="ECO:0000259" key="1">
    <source>
        <dbReference type="Pfam" id="PF10099"/>
    </source>
</evidence>
<sequence length="216" mass="23657">MNRRESDDMLAAEYALGTLRGNARLHFERRLKTDSILATQVGKWQNMLSGLDIDIMPIPPPESVWKKIELNLPQYASPRRRVRNYIAWGLAAGLGALSLSSWFYWRAPELKPLVVLNGAHQGTWVVSSDGQRKIVRITPLGLAAIPDGKSLELWLIPVGHKPVSIGLVNVKGVSQFYLADADLVKGTTIAISLEPLGGSPSKQPTGPVLYSGELVL</sequence>
<dbReference type="GO" id="GO:0016989">
    <property type="term" value="F:sigma factor antagonist activity"/>
    <property type="evidence" value="ECO:0007669"/>
    <property type="project" value="TreeGrafter"/>
</dbReference>
<gene>
    <name evidence="2" type="ORF">FOT63_05195</name>
</gene>
<dbReference type="InterPro" id="IPR018764">
    <property type="entry name" value="RskA_C"/>
</dbReference>
<feature type="domain" description="Anti-sigma K factor RskA C-terminal" evidence="1">
    <location>
        <begin position="118"/>
        <end position="208"/>
    </location>
</feature>
<dbReference type="AlphaFoldDB" id="A0A9X9C7F1"/>
<dbReference type="GO" id="GO:0006417">
    <property type="term" value="P:regulation of translation"/>
    <property type="evidence" value="ECO:0007669"/>
    <property type="project" value="TreeGrafter"/>
</dbReference>
<evidence type="ECO:0000313" key="3">
    <source>
        <dbReference type="Proteomes" id="UP000321307"/>
    </source>
</evidence>
<dbReference type="Pfam" id="PF10099">
    <property type="entry name" value="RskA_C"/>
    <property type="match status" value="1"/>
</dbReference>
<dbReference type="GO" id="GO:0005886">
    <property type="term" value="C:plasma membrane"/>
    <property type="evidence" value="ECO:0007669"/>
    <property type="project" value="InterPro"/>
</dbReference>
<dbReference type="PANTHER" id="PTHR37461:SF1">
    <property type="entry name" value="ANTI-SIGMA-K FACTOR RSKA"/>
    <property type="match status" value="1"/>
</dbReference>
<name>A0A9X9C7F1_9GAMM</name>
<reference evidence="2 3" key="1">
    <citation type="submission" date="2019-07" db="EMBL/GenBank/DDBJ databases">
        <title>Serratia strains were isolated from fresh produce.</title>
        <authorList>
            <person name="Cho G.-S."/>
            <person name="Stein M."/>
            <person name="Lee W."/>
            <person name="Suh S.H."/>
            <person name="Franz C.M.A.P."/>
        </authorList>
    </citation>
    <scope>NUCLEOTIDE SEQUENCE [LARGE SCALE GENOMIC DNA]</scope>
    <source>
        <strain evidence="2 3">S17</strain>
    </source>
</reference>
<comment type="caution">
    <text evidence="2">The sequence shown here is derived from an EMBL/GenBank/DDBJ whole genome shotgun (WGS) entry which is preliminary data.</text>
</comment>
<dbReference type="PANTHER" id="PTHR37461">
    <property type="entry name" value="ANTI-SIGMA-K FACTOR RSKA"/>
    <property type="match status" value="1"/>
</dbReference>
<dbReference type="EMBL" id="VOUP01000002">
    <property type="protein sequence ID" value="TXE31752.1"/>
    <property type="molecule type" value="Genomic_DNA"/>
</dbReference>
<dbReference type="RefSeq" id="WP_042784716.1">
    <property type="nucleotide sequence ID" value="NZ_CP060276.1"/>
</dbReference>
<accession>A0A9X9C7F1</accession>
<dbReference type="InterPro" id="IPR051474">
    <property type="entry name" value="Anti-sigma-K/W_factor"/>
</dbReference>
<organism evidence="2 3">
    <name type="scientific">Serratia ureilytica</name>
    <dbReference type="NCBI Taxonomy" id="300181"/>
    <lineage>
        <taxon>Bacteria</taxon>
        <taxon>Pseudomonadati</taxon>
        <taxon>Pseudomonadota</taxon>
        <taxon>Gammaproteobacteria</taxon>
        <taxon>Enterobacterales</taxon>
        <taxon>Yersiniaceae</taxon>
        <taxon>Serratia</taxon>
    </lineage>
</organism>
<evidence type="ECO:0000313" key="2">
    <source>
        <dbReference type="EMBL" id="TXE31752.1"/>
    </source>
</evidence>
<proteinExistence type="predicted"/>